<reference evidence="6 8" key="1">
    <citation type="submission" date="2018-06" db="EMBL/GenBank/DDBJ databases">
        <title>Occurrence of a novel blaKPC-2- and qnrS2- harbouring IncP6 plasmid from Aeromonas taiwanensis isolates recovered from the river sediments.</title>
        <authorList>
            <person name="Zheng B."/>
            <person name="Yu X."/>
            <person name="Xiao Y."/>
        </authorList>
    </citation>
    <scope>NUCLEOTIDE SEQUENCE [LARGE SCALE GENOMIC DNA]</scope>
    <source>
        <strain evidence="5 7">1713</strain>
        <strain evidence="6 8">198</strain>
    </source>
</reference>
<gene>
    <name evidence="5" type="ORF">DRM93_16240</name>
    <name evidence="6" type="ORF">DRM94_16240</name>
</gene>
<keyword evidence="2 6" id="KW-0378">Hydrolase</keyword>
<accession>A0A5F0K7R9</accession>
<protein>
    <submittedName>
        <fullName evidence="6">Linear amide C-N hydrolase</fullName>
    </submittedName>
</protein>
<dbReference type="InterPro" id="IPR029132">
    <property type="entry name" value="CBAH/NAAA_C"/>
</dbReference>
<organism evidence="6 8">
    <name type="scientific">Aeromonas taiwanensis</name>
    <dbReference type="NCBI Taxonomy" id="633417"/>
    <lineage>
        <taxon>Bacteria</taxon>
        <taxon>Pseudomonadati</taxon>
        <taxon>Pseudomonadota</taxon>
        <taxon>Gammaproteobacteria</taxon>
        <taxon>Aeromonadales</taxon>
        <taxon>Aeromonadaceae</taxon>
        <taxon>Aeromonas</taxon>
    </lineage>
</organism>
<evidence type="ECO:0000313" key="6">
    <source>
        <dbReference type="EMBL" id="TFF76683.1"/>
    </source>
</evidence>
<evidence type="ECO:0000256" key="1">
    <source>
        <dbReference type="ARBA" id="ARBA00006625"/>
    </source>
</evidence>
<dbReference type="InterPro" id="IPR052193">
    <property type="entry name" value="Peptidase_C59"/>
</dbReference>
<feature type="signal peptide" evidence="3">
    <location>
        <begin position="1"/>
        <end position="28"/>
    </location>
</feature>
<dbReference type="EMBL" id="QORK01000039">
    <property type="protein sequence ID" value="TFF76683.1"/>
    <property type="molecule type" value="Genomic_DNA"/>
</dbReference>
<dbReference type="EMBL" id="QORL01000039">
    <property type="protein sequence ID" value="TFF72916.1"/>
    <property type="molecule type" value="Genomic_DNA"/>
</dbReference>
<dbReference type="Proteomes" id="UP000297720">
    <property type="component" value="Unassembled WGS sequence"/>
</dbReference>
<evidence type="ECO:0000259" key="4">
    <source>
        <dbReference type="Pfam" id="PF02275"/>
    </source>
</evidence>
<dbReference type="SUPFAM" id="SSF56235">
    <property type="entry name" value="N-terminal nucleophile aminohydrolases (Ntn hydrolases)"/>
    <property type="match status" value="1"/>
</dbReference>
<dbReference type="CDD" id="cd01902">
    <property type="entry name" value="Ntn_CGH"/>
    <property type="match status" value="1"/>
</dbReference>
<evidence type="ECO:0000313" key="8">
    <source>
        <dbReference type="Proteomes" id="UP000297914"/>
    </source>
</evidence>
<comment type="caution">
    <text evidence="6">The sequence shown here is derived from an EMBL/GenBank/DDBJ whole genome shotgun (WGS) entry which is preliminary data.</text>
</comment>
<dbReference type="GO" id="GO:0016787">
    <property type="term" value="F:hydrolase activity"/>
    <property type="evidence" value="ECO:0007669"/>
    <property type="project" value="UniProtKB-KW"/>
</dbReference>
<dbReference type="PANTHER" id="PTHR35527">
    <property type="entry name" value="CHOLOYLGLYCINE HYDROLASE"/>
    <property type="match status" value="1"/>
</dbReference>
<dbReference type="Proteomes" id="UP000297914">
    <property type="component" value="Unassembled WGS sequence"/>
</dbReference>
<sequence length="356" mass="39047">MKMPFSPLFQKTLLALTVSLSVSSLADACTRALYQGEGALVVTGRTMDWRSAMPTNLWALPGGIEREGAAGARSMTWTARYGSVVAAGFDAGTADGMNEKGLVANLLYLTESQYVTPSDKDPRKTLSISLWAQYALDNFATVAEAVAALSRDEFYVVTTLTPDGKPGQLHLSLSDASGDSAIFQYVGGKLQIYHDRSYQVMTNSPTFDKQLALNEYWEEIGGLTMLPGTNRSADRFARASFYIKTLPRTKQANEAVAGVMSVMRNVSVPMAITTPDQPNISTTLWRSVADQQHRRYFFELTHLPNTFWVSMDKLDLRPGAPVRKLPLTEQQLYAGETADKFVPAKAFSFLPASPKA</sequence>
<evidence type="ECO:0000313" key="5">
    <source>
        <dbReference type="EMBL" id="TFF72916.1"/>
    </source>
</evidence>
<feature type="domain" description="Choloylglycine hydrolase/NAAA C-terminal" evidence="4">
    <location>
        <begin position="29"/>
        <end position="316"/>
    </location>
</feature>
<dbReference type="InterPro" id="IPR029055">
    <property type="entry name" value="Ntn_hydrolases_N"/>
</dbReference>
<dbReference type="AlphaFoldDB" id="A0A5F0K7R9"/>
<proteinExistence type="inferred from homology"/>
<comment type="similarity">
    <text evidence="1">Belongs to the peptidase C59 family.</text>
</comment>
<dbReference type="PANTHER" id="PTHR35527:SF2">
    <property type="entry name" value="HYDROLASE"/>
    <property type="match status" value="1"/>
</dbReference>
<evidence type="ECO:0000256" key="3">
    <source>
        <dbReference type="SAM" id="SignalP"/>
    </source>
</evidence>
<dbReference type="Gene3D" id="3.60.60.10">
    <property type="entry name" value="Penicillin V Acylase, Chain A"/>
    <property type="match status" value="1"/>
</dbReference>
<keyword evidence="3" id="KW-0732">Signal</keyword>
<dbReference type="OrthoDB" id="1265391at2"/>
<evidence type="ECO:0000256" key="2">
    <source>
        <dbReference type="ARBA" id="ARBA00022801"/>
    </source>
</evidence>
<dbReference type="RefSeq" id="WP_134696548.1">
    <property type="nucleotide sequence ID" value="NZ_QORJ01000035.1"/>
</dbReference>
<feature type="chain" id="PRO_5044621193" evidence="3">
    <location>
        <begin position="29"/>
        <end position="356"/>
    </location>
</feature>
<dbReference type="Pfam" id="PF02275">
    <property type="entry name" value="CBAH"/>
    <property type="match status" value="1"/>
</dbReference>
<keyword evidence="7" id="KW-1185">Reference proteome</keyword>
<name>A0A5F0K7R9_9GAMM</name>
<evidence type="ECO:0000313" key="7">
    <source>
        <dbReference type="Proteomes" id="UP000297720"/>
    </source>
</evidence>